<dbReference type="InterPro" id="IPR022755">
    <property type="entry name" value="Znf_C2H2_jaz"/>
</dbReference>
<dbReference type="PANTHER" id="PTHR45495">
    <property type="entry name" value="DNAJ PROTEIN JJJ1 HOMOLOG"/>
    <property type="match status" value="1"/>
</dbReference>
<dbReference type="Pfam" id="PF00226">
    <property type="entry name" value="DnaJ"/>
    <property type="match status" value="1"/>
</dbReference>
<protein>
    <submittedName>
        <fullName evidence="8">Uncharacterized protein</fullName>
    </submittedName>
</protein>
<evidence type="ECO:0000256" key="5">
    <source>
        <dbReference type="SAM" id="MobiDB-lite"/>
    </source>
</evidence>
<dbReference type="InterPro" id="IPR001623">
    <property type="entry name" value="DnaJ_domain"/>
</dbReference>
<evidence type="ECO:0000259" key="6">
    <source>
        <dbReference type="PROSITE" id="PS50076"/>
    </source>
</evidence>
<feature type="domain" description="C2H2-type" evidence="7">
    <location>
        <begin position="592"/>
        <end position="621"/>
    </location>
</feature>
<evidence type="ECO:0000313" key="9">
    <source>
        <dbReference type="Proteomes" id="UP000886595"/>
    </source>
</evidence>
<dbReference type="PROSITE" id="PS00028">
    <property type="entry name" value="ZINC_FINGER_C2H2_1"/>
    <property type="match status" value="2"/>
</dbReference>
<evidence type="ECO:0000259" key="7">
    <source>
        <dbReference type="PROSITE" id="PS50157"/>
    </source>
</evidence>
<dbReference type="PRINTS" id="PR00625">
    <property type="entry name" value="JDOMAIN"/>
</dbReference>
<dbReference type="SMART" id="SM00355">
    <property type="entry name" value="ZnF_C2H2"/>
    <property type="match status" value="2"/>
</dbReference>
<evidence type="ECO:0000256" key="4">
    <source>
        <dbReference type="PROSITE-ProRule" id="PRU00042"/>
    </source>
</evidence>
<comment type="caution">
    <text evidence="8">The sequence shown here is derived from an EMBL/GenBank/DDBJ whole genome shotgun (WGS) entry which is preliminary data.</text>
</comment>
<feature type="compositionally biased region" description="Acidic residues" evidence="5">
    <location>
        <begin position="346"/>
        <end position="396"/>
    </location>
</feature>
<dbReference type="InterPro" id="IPR044648">
    <property type="entry name" value="JJJ1_plant"/>
</dbReference>
<dbReference type="PROSITE" id="PS50157">
    <property type="entry name" value="ZINC_FINGER_C2H2_2"/>
    <property type="match status" value="1"/>
</dbReference>
<feature type="compositionally biased region" description="Basic and acidic residues" evidence="5">
    <location>
        <begin position="256"/>
        <end position="286"/>
    </location>
</feature>
<evidence type="ECO:0000256" key="1">
    <source>
        <dbReference type="ARBA" id="ARBA00022723"/>
    </source>
</evidence>
<dbReference type="AlphaFoldDB" id="A0A8X7VLG2"/>
<dbReference type="PROSITE" id="PS00636">
    <property type="entry name" value="DNAJ_1"/>
    <property type="match status" value="1"/>
</dbReference>
<feature type="compositionally biased region" description="Basic and acidic residues" evidence="5">
    <location>
        <begin position="510"/>
        <end position="525"/>
    </location>
</feature>
<dbReference type="InterPro" id="IPR036869">
    <property type="entry name" value="J_dom_sf"/>
</dbReference>
<dbReference type="SMART" id="SM00451">
    <property type="entry name" value="ZnF_U1"/>
    <property type="match status" value="1"/>
</dbReference>
<feature type="region of interest" description="Disordered" evidence="5">
    <location>
        <begin position="344"/>
        <end position="596"/>
    </location>
</feature>
<dbReference type="PANTHER" id="PTHR45495:SF1">
    <property type="entry name" value="DNAJ PROTEIN JJJ1 HOMOLOG"/>
    <property type="match status" value="1"/>
</dbReference>
<evidence type="ECO:0000256" key="3">
    <source>
        <dbReference type="ARBA" id="ARBA00022833"/>
    </source>
</evidence>
<proteinExistence type="predicted"/>
<feature type="region of interest" description="Disordered" evidence="5">
    <location>
        <begin position="256"/>
        <end position="304"/>
    </location>
</feature>
<dbReference type="InterPro" id="IPR036236">
    <property type="entry name" value="Znf_C2H2_sf"/>
</dbReference>
<gene>
    <name evidence="8" type="ORF">Bca52824_024845</name>
</gene>
<sequence>MASSSRSEKRCLYEILDVSKESSPEEIRSSYRRLALQRHPDKLIKAGGISEADATAQFQELVHAYEVLSDPKERAWYDSHRSQILFADQGSAGGSKSGGMPGGSVPDLFAFFSTTVYSGYSDTGKGFYKVYFDVFNSVYLNEIKFARTLGLRMDSVREAPIMGNLESPYSQVTAFYNYWLGFSTVMDFCWVDEYDVMAGPNRRMRRKMEEENKKVRKKAKREYNETVRGLAAFVKKRDKRVVDMLVKKSAEMELKKAEERERKKKMEKERLERAMNYEEPDWAKAQDEEEEEEAGGVEEDGDGKKKNEQLYCIVCSKKFKSEKQWKNHEQSKKHKEKVAELRETFSDVEEEEEEIDELPETVEELEGLNMEDEGEVEEEEVVGEADETDDEYFMAEEDVKGSSESEDEDGDGDDDELILLKKMVEKNKRKNVVSREEDEVNVEIESDSEFDNQKSTTGRNRKGKKERNKRNAGKDTTEDDANKTQIDMDEGNNSDDIVNATDSASGAFEESQKEEADPMEYDNRKSTGRRRRSKKGKDKSSEADDTQKATEESLSETFEKQSEYIEHKKAPRSKKSTRGMKSKGTSKKASNNECDRCGEEFESRTKLFKHIADTGHATVKSR</sequence>
<feature type="compositionally biased region" description="Acidic residues" evidence="5">
    <location>
        <begin position="404"/>
        <end position="417"/>
    </location>
</feature>
<feature type="domain" description="J" evidence="6">
    <location>
        <begin position="11"/>
        <end position="81"/>
    </location>
</feature>
<feature type="compositionally biased region" description="Basic residues" evidence="5">
    <location>
        <begin position="526"/>
        <end position="537"/>
    </location>
</feature>
<keyword evidence="3" id="KW-0862">Zinc</keyword>
<keyword evidence="1" id="KW-0479">Metal-binding</keyword>
<evidence type="ECO:0000313" key="8">
    <source>
        <dbReference type="EMBL" id="KAG2313288.1"/>
    </source>
</evidence>
<dbReference type="CDD" id="cd06257">
    <property type="entry name" value="DnaJ"/>
    <property type="match status" value="1"/>
</dbReference>
<dbReference type="Proteomes" id="UP000886595">
    <property type="component" value="Unassembled WGS sequence"/>
</dbReference>
<organism evidence="8 9">
    <name type="scientific">Brassica carinata</name>
    <name type="common">Ethiopian mustard</name>
    <name type="synonym">Abyssinian cabbage</name>
    <dbReference type="NCBI Taxonomy" id="52824"/>
    <lineage>
        <taxon>Eukaryota</taxon>
        <taxon>Viridiplantae</taxon>
        <taxon>Streptophyta</taxon>
        <taxon>Embryophyta</taxon>
        <taxon>Tracheophyta</taxon>
        <taxon>Spermatophyta</taxon>
        <taxon>Magnoliopsida</taxon>
        <taxon>eudicotyledons</taxon>
        <taxon>Gunneridae</taxon>
        <taxon>Pentapetalae</taxon>
        <taxon>rosids</taxon>
        <taxon>malvids</taxon>
        <taxon>Brassicales</taxon>
        <taxon>Brassicaceae</taxon>
        <taxon>Brassiceae</taxon>
        <taxon>Brassica</taxon>
    </lineage>
</organism>
<name>A0A8X7VLG2_BRACI</name>
<dbReference type="Gene3D" id="3.30.160.60">
    <property type="entry name" value="Classic Zinc Finger"/>
    <property type="match status" value="1"/>
</dbReference>
<keyword evidence="2 4" id="KW-0863">Zinc-finger</keyword>
<dbReference type="GO" id="GO:0008270">
    <property type="term" value="F:zinc ion binding"/>
    <property type="evidence" value="ECO:0007669"/>
    <property type="project" value="UniProtKB-KW"/>
</dbReference>
<dbReference type="InterPro" id="IPR018253">
    <property type="entry name" value="DnaJ_domain_CS"/>
</dbReference>
<accession>A0A8X7VLG2</accession>
<feature type="compositionally biased region" description="Basic and acidic residues" evidence="5">
    <location>
        <begin position="538"/>
        <end position="568"/>
    </location>
</feature>
<dbReference type="GO" id="GO:0003676">
    <property type="term" value="F:nucleic acid binding"/>
    <property type="evidence" value="ECO:0007669"/>
    <property type="project" value="InterPro"/>
</dbReference>
<keyword evidence="9" id="KW-1185">Reference proteome</keyword>
<evidence type="ECO:0000256" key="2">
    <source>
        <dbReference type="ARBA" id="ARBA00022771"/>
    </source>
</evidence>
<feature type="compositionally biased region" description="Acidic residues" evidence="5">
    <location>
        <begin position="287"/>
        <end position="301"/>
    </location>
</feature>
<dbReference type="EMBL" id="JAAMPC010000005">
    <property type="protein sequence ID" value="KAG2313288.1"/>
    <property type="molecule type" value="Genomic_DNA"/>
</dbReference>
<dbReference type="SUPFAM" id="SSF46565">
    <property type="entry name" value="Chaperone J-domain"/>
    <property type="match status" value="1"/>
</dbReference>
<reference evidence="8 9" key="1">
    <citation type="submission" date="2020-02" db="EMBL/GenBank/DDBJ databases">
        <authorList>
            <person name="Ma Q."/>
            <person name="Huang Y."/>
            <person name="Song X."/>
            <person name="Pei D."/>
        </authorList>
    </citation>
    <scope>NUCLEOTIDE SEQUENCE [LARGE SCALE GENOMIC DNA]</scope>
    <source>
        <strain evidence="8">Sxm20200214</strain>
        <tissue evidence="8">Leaf</tissue>
    </source>
</reference>
<dbReference type="SMART" id="SM00271">
    <property type="entry name" value="DnaJ"/>
    <property type="match status" value="1"/>
</dbReference>
<dbReference type="PROSITE" id="PS50076">
    <property type="entry name" value="DNAJ_2"/>
    <property type="match status" value="1"/>
</dbReference>
<dbReference type="InterPro" id="IPR054076">
    <property type="entry name" value="ZUO1-like_ZHD"/>
</dbReference>
<feature type="compositionally biased region" description="Acidic residues" evidence="5">
    <location>
        <begin position="436"/>
        <end position="450"/>
    </location>
</feature>
<feature type="compositionally biased region" description="Basic residues" evidence="5">
    <location>
        <begin position="459"/>
        <end position="471"/>
    </location>
</feature>
<dbReference type="InterPro" id="IPR013087">
    <property type="entry name" value="Znf_C2H2_type"/>
</dbReference>
<dbReference type="SUPFAM" id="SSF57667">
    <property type="entry name" value="beta-beta-alpha zinc fingers"/>
    <property type="match status" value="1"/>
</dbReference>
<dbReference type="InterPro" id="IPR003604">
    <property type="entry name" value="Matrin/U1-like-C_Znf_C2H2"/>
</dbReference>
<feature type="compositionally biased region" description="Basic and acidic residues" evidence="5">
    <location>
        <begin position="472"/>
        <end position="482"/>
    </location>
</feature>
<dbReference type="Pfam" id="PF12171">
    <property type="entry name" value="zf-C2H2_jaz"/>
    <property type="match status" value="1"/>
</dbReference>
<dbReference type="Gene3D" id="1.10.287.110">
    <property type="entry name" value="DnaJ domain"/>
    <property type="match status" value="1"/>
</dbReference>
<feature type="compositionally biased region" description="Basic residues" evidence="5">
    <location>
        <begin position="569"/>
        <end position="586"/>
    </location>
</feature>
<dbReference type="OrthoDB" id="5894at2759"/>
<dbReference type="Pfam" id="PF21884">
    <property type="entry name" value="ZUO1-like_ZHD"/>
    <property type="match status" value="1"/>
</dbReference>
<feature type="compositionally biased region" description="Polar residues" evidence="5">
    <location>
        <begin position="494"/>
        <end position="504"/>
    </location>
</feature>